<keyword evidence="3" id="KW-1185">Reference proteome</keyword>
<evidence type="ECO:0000256" key="1">
    <source>
        <dbReference type="SAM" id="MobiDB-lite"/>
    </source>
</evidence>
<accession>K0QYL6</accession>
<gene>
    <name evidence="2" type="ORF">THAOC_37580</name>
</gene>
<evidence type="ECO:0000313" key="2">
    <source>
        <dbReference type="EMBL" id="EJK43930.1"/>
    </source>
</evidence>
<comment type="caution">
    <text evidence="2">The sequence shown here is derived from an EMBL/GenBank/DDBJ whole genome shotgun (WGS) entry which is preliminary data.</text>
</comment>
<reference evidence="2 3" key="1">
    <citation type="journal article" date="2012" name="Genome Biol.">
        <title>Genome and low-iron response of an oceanic diatom adapted to chronic iron limitation.</title>
        <authorList>
            <person name="Lommer M."/>
            <person name="Specht M."/>
            <person name="Roy A.S."/>
            <person name="Kraemer L."/>
            <person name="Andreson R."/>
            <person name="Gutowska M.A."/>
            <person name="Wolf J."/>
            <person name="Bergner S.V."/>
            <person name="Schilhabel M.B."/>
            <person name="Klostermeier U.C."/>
            <person name="Beiko R.G."/>
            <person name="Rosenstiel P."/>
            <person name="Hippler M."/>
            <person name="Laroche J."/>
        </authorList>
    </citation>
    <scope>NUCLEOTIDE SEQUENCE [LARGE SCALE GENOMIC DNA]</scope>
    <source>
        <strain evidence="2 3">CCMP1005</strain>
    </source>
</reference>
<name>K0QYL6_THAOC</name>
<dbReference type="AlphaFoldDB" id="K0QYL6"/>
<feature type="region of interest" description="Disordered" evidence="1">
    <location>
        <begin position="130"/>
        <end position="179"/>
    </location>
</feature>
<protein>
    <submittedName>
        <fullName evidence="2">Uncharacterized protein</fullName>
    </submittedName>
</protein>
<sequence>MMTTYFKDFRGAVCGVYNKVEANSAFECWTTGSGAAAGGATIPVYDHAARPLCFAFAKAGPSGTCLCVALPYDHAARPIVYLTSAYLCASQKRGRTGPAFRVEARTESVRAAPRSSRTRDRIGEEVYASEQDFYAMDPHQEEARRMQGRERKEEEAERECDSSGQPKKRGEKLEQWILR</sequence>
<dbReference type="Proteomes" id="UP000266841">
    <property type="component" value="Unassembled WGS sequence"/>
</dbReference>
<feature type="compositionally biased region" description="Basic and acidic residues" evidence="1">
    <location>
        <begin position="138"/>
        <end position="161"/>
    </location>
</feature>
<evidence type="ECO:0000313" key="3">
    <source>
        <dbReference type="Proteomes" id="UP000266841"/>
    </source>
</evidence>
<organism evidence="2 3">
    <name type="scientific">Thalassiosira oceanica</name>
    <name type="common">Marine diatom</name>
    <dbReference type="NCBI Taxonomy" id="159749"/>
    <lineage>
        <taxon>Eukaryota</taxon>
        <taxon>Sar</taxon>
        <taxon>Stramenopiles</taxon>
        <taxon>Ochrophyta</taxon>
        <taxon>Bacillariophyta</taxon>
        <taxon>Coscinodiscophyceae</taxon>
        <taxon>Thalassiosirophycidae</taxon>
        <taxon>Thalassiosirales</taxon>
        <taxon>Thalassiosiraceae</taxon>
        <taxon>Thalassiosira</taxon>
    </lineage>
</organism>
<proteinExistence type="predicted"/>
<dbReference type="EMBL" id="AGNL01050436">
    <property type="protein sequence ID" value="EJK43930.1"/>
    <property type="molecule type" value="Genomic_DNA"/>
</dbReference>